<feature type="chain" id="PRO_5022195790" evidence="1">
    <location>
        <begin position="36"/>
        <end position="124"/>
    </location>
</feature>
<accession>A0A517NMQ7</accession>
<feature type="signal peptide" evidence="1">
    <location>
        <begin position="1"/>
        <end position="35"/>
    </location>
</feature>
<dbReference type="RefSeq" id="WP_145415958.1">
    <property type="nucleotide sequence ID" value="NZ_CP036526.1"/>
</dbReference>
<protein>
    <submittedName>
        <fullName evidence="2">Uncharacterized protein</fullName>
    </submittedName>
</protein>
<dbReference type="EMBL" id="CP036526">
    <property type="protein sequence ID" value="QDT08408.1"/>
    <property type="molecule type" value="Genomic_DNA"/>
</dbReference>
<organism evidence="2 3">
    <name type="scientific">Stieleria marina</name>
    <dbReference type="NCBI Taxonomy" id="1930275"/>
    <lineage>
        <taxon>Bacteria</taxon>
        <taxon>Pseudomonadati</taxon>
        <taxon>Planctomycetota</taxon>
        <taxon>Planctomycetia</taxon>
        <taxon>Pirellulales</taxon>
        <taxon>Pirellulaceae</taxon>
        <taxon>Stieleria</taxon>
    </lineage>
</organism>
<evidence type="ECO:0000313" key="3">
    <source>
        <dbReference type="Proteomes" id="UP000319817"/>
    </source>
</evidence>
<sequence length="124" mass="14310" precursor="true">MQRASFRLRSRLGYQLSLLALAFAFSAAWTSESEAQIIVAPTFNYTPVTPYAVPYYPNGYQAYYGNPYQSRAYYPNYRYPSYRYPAYRAPRVRVYQTPSTSSTWGGAHSSQYFGNAHGSQYFPR</sequence>
<reference evidence="2 3" key="1">
    <citation type="submission" date="2019-02" db="EMBL/GenBank/DDBJ databases">
        <title>Deep-cultivation of Planctomycetes and their phenomic and genomic characterization uncovers novel biology.</title>
        <authorList>
            <person name="Wiegand S."/>
            <person name="Jogler M."/>
            <person name="Boedeker C."/>
            <person name="Pinto D."/>
            <person name="Vollmers J."/>
            <person name="Rivas-Marin E."/>
            <person name="Kohn T."/>
            <person name="Peeters S.H."/>
            <person name="Heuer A."/>
            <person name="Rast P."/>
            <person name="Oberbeckmann S."/>
            <person name="Bunk B."/>
            <person name="Jeske O."/>
            <person name="Meyerdierks A."/>
            <person name="Storesund J.E."/>
            <person name="Kallscheuer N."/>
            <person name="Luecker S."/>
            <person name="Lage O.M."/>
            <person name="Pohl T."/>
            <person name="Merkel B.J."/>
            <person name="Hornburger P."/>
            <person name="Mueller R.-W."/>
            <person name="Bruemmer F."/>
            <person name="Labrenz M."/>
            <person name="Spormann A.M."/>
            <person name="Op den Camp H."/>
            <person name="Overmann J."/>
            <person name="Amann R."/>
            <person name="Jetten M.S.M."/>
            <person name="Mascher T."/>
            <person name="Medema M.H."/>
            <person name="Devos D.P."/>
            <person name="Kaster A.-K."/>
            <person name="Ovreas L."/>
            <person name="Rohde M."/>
            <person name="Galperin M.Y."/>
            <person name="Jogler C."/>
        </authorList>
    </citation>
    <scope>NUCLEOTIDE SEQUENCE [LARGE SCALE GENOMIC DNA]</scope>
    <source>
        <strain evidence="2 3">K23_9</strain>
    </source>
</reference>
<evidence type="ECO:0000256" key="1">
    <source>
        <dbReference type="SAM" id="SignalP"/>
    </source>
</evidence>
<dbReference type="Proteomes" id="UP000319817">
    <property type="component" value="Chromosome"/>
</dbReference>
<keyword evidence="1" id="KW-0732">Signal</keyword>
<proteinExistence type="predicted"/>
<keyword evidence="3" id="KW-1185">Reference proteome</keyword>
<name>A0A517NMQ7_9BACT</name>
<dbReference type="AlphaFoldDB" id="A0A517NMQ7"/>
<evidence type="ECO:0000313" key="2">
    <source>
        <dbReference type="EMBL" id="QDT08408.1"/>
    </source>
</evidence>
<gene>
    <name evidence="2" type="ORF">K239x_03470</name>
</gene>